<dbReference type="RefSeq" id="WP_007028691.1">
    <property type="nucleotide sequence ID" value="NZ_AOHO01000026.1"/>
</dbReference>
<dbReference type="Proteomes" id="UP000054226">
    <property type="component" value="Unassembled WGS sequence"/>
</dbReference>
<keyword evidence="3" id="KW-1185">Reference proteome</keyword>
<accession>M2ZSD8</accession>
<evidence type="ECO:0000259" key="1">
    <source>
        <dbReference type="Pfam" id="PF18476"/>
    </source>
</evidence>
<dbReference type="AlphaFoldDB" id="M2ZSD8"/>
<dbReference type="InterPro" id="IPR041578">
    <property type="entry name" value="PIN_8"/>
</dbReference>
<reference evidence="2 3" key="1">
    <citation type="journal article" date="2013" name="Genome Announc.">
        <title>Draft Genome Sequence of Amycolatopsis decaplanina Strain DSM 44594T.</title>
        <authorList>
            <person name="Kaur N."/>
            <person name="Kumar S."/>
            <person name="Bala M."/>
            <person name="Raghava G.P."/>
            <person name="Mayilraj S."/>
        </authorList>
    </citation>
    <scope>NUCLEOTIDE SEQUENCE [LARGE SCALE GENOMIC DNA]</scope>
    <source>
        <strain evidence="2 3">DSM 44594</strain>
    </source>
</reference>
<comment type="caution">
    <text evidence="2">The sequence shown here is derived from an EMBL/GenBank/DDBJ whole genome shotgun (WGS) entry which is preliminary data.</text>
</comment>
<dbReference type="PATRIC" id="fig|1284240.4.peg.751"/>
<evidence type="ECO:0000313" key="3">
    <source>
        <dbReference type="Proteomes" id="UP000054226"/>
    </source>
</evidence>
<dbReference type="Pfam" id="PF18476">
    <property type="entry name" value="PIN_8"/>
    <property type="match status" value="1"/>
</dbReference>
<evidence type="ECO:0000313" key="2">
    <source>
        <dbReference type="EMBL" id="EME63698.1"/>
    </source>
</evidence>
<proteinExistence type="predicted"/>
<dbReference type="EMBL" id="AOHO01000026">
    <property type="protein sequence ID" value="EME63698.1"/>
    <property type="molecule type" value="Genomic_DNA"/>
</dbReference>
<organism evidence="2 3">
    <name type="scientific">Amycolatopsis decaplanina DSM 44594</name>
    <dbReference type="NCBI Taxonomy" id="1284240"/>
    <lineage>
        <taxon>Bacteria</taxon>
        <taxon>Bacillati</taxon>
        <taxon>Actinomycetota</taxon>
        <taxon>Actinomycetes</taxon>
        <taxon>Pseudonocardiales</taxon>
        <taxon>Pseudonocardiaceae</taxon>
        <taxon>Amycolatopsis</taxon>
    </lineage>
</organism>
<sequence>MAPANGPLDGGFDGLIPQTDDDVRGAMVGGLLSLDANVLLNFYRYSPNAQSALLEVLRAVGDRVWVSHQAAREFWRNRCAAIDDRNKATEDVRRTLQDNEKKTLHGLDVWAKQTAVPAEIKDRVRGRLKAGFSEALELIDAEAGQAGRVTYGAATDSVVIMLRELLQGKVGPRLPKDEHQNAVVEARRRVISHIPPGYKDAEKEGGPGEDGASGDYLVWYQSVLEAKLRDLPLVIVTGDEKEDWWWRHRNILMGPRSELIDEFSGYSEHGLFLIRPVQLIEHAAVLDVTVSEEAASDVARGSIAAEEPRWSAEAVRELLRRLDVEGAVQAEVIRFAASQGGLIDREKVYEIGDFHKDRMLRGFTRPTARITRDLQSEGLLDEGVEPMLTPVYQDVIAIRFEIPLDVVEILAADTNG</sequence>
<gene>
    <name evidence="2" type="ORF">H074_03754</name>
</gene>
<name>M2ZSD8_9PSEU</name>
<protein>
    <recommendedName>
        <fullName evidence="1">PIN like domain-containing protein</fullName>
    </recommendedName>
</protein>
<feature type="domain" description="PIN like" evidence="1">
    <location>
        <begin position="32"/>
        <end position="259"/>
    </location>
</feature>